<feature type="non-terminal residue" evidence="1">
    <location>
        <position position="33"/>
    </location>
</feature>
<accession>A0A392VAW2</accession>
<dbReference type="Proteomes" id="UP000265520">
    <property type="component" value="Unassembled WGS sequence"/>
</dbReference>
<dbReference type="EMBL" id="LXQA011071445">
    <property type="protein sequence ID" value="MCI83620.1"/>
    <property type="molecule type" value="Genomic_DNA"/>
</dbReference>
<dbReference type="AlphaFoldDB" id="A0A392VAW2"/>
<proteinExistence type="predicted"/>
<name>A0A392VAW2_9FABA</name>
<organism evidence="1 2">
    <name type="scientific">Trifolium medium</name>
    <dbReference type="NCBI Taxonomy" id="97028"/>
    <lineage>
        <taxon>Eukaryota</taxon>
        <taxon>Viridiplantae</taxon>
        <taxon>Streptophyta</taxon>
        <taxon>Embryophyta</taxon>
        <taxon>Tracheophyta</taxon>
        <taxon>Spermatophyta</taxon>
        <taxon>Magnoliopsida</taxon>
        <taxon>eudicotyledons</taxon>
        <taxon>Gunneridae</taxon>
        <taxon>Pentapetalae</taxon>
        <taxon>rosids</taxon>
        <taxon>fabids</taxon>
        <taxon>Fabales</taxon>
        <taxon>Fabaceae</taxon>
        <taxon>Papilionoideae</taxon>
        <taxon>50 kb inversion clade</taxon>
        <taxon>NPAAA clade</taxon>
        <taxon>Hologalegina</taxon>
        <taxon>IRL clade</taxon>
        <taxon>Trifolieae</taxon>
        <taxon>Trifolium</taxon>
    </lineage>
</organism>
<sequence length="33" mass="3393">MSSALMKIMPPTTIGCLVSPTRFTAPSSAPEVA</sequence>
<evidence type="ECO:0000313" key="2">
    <source>
        <dbReference type="Proteomes" id="UP000265520"/>
    </source>
</evidence>
<reference evidence="1 2" key="1">
    <citation type="journal article" date="2018" name="Front. Plant Sci.">
        <title>Red Clover (Trifolium pratense) and Zigzag Clover (T. medium) - A Picture of Genomic Similarities and Differences.</title>
        <authorList>
            <person name="Dluhosova J."/>
            <person name="Istvanek J."/>
            <person name="Nedelnik J."/>
            <person name="Repkova J."/>
        </authorList>
    </citation>
    <scope>NUCLEOTIDE SEQUENCE [LARGE SCALE GENOMIC DNA]</scope>
    <source>
        <strain evidence="2">cv. 10/8</strain>
        <tissue evidence="1">Leaf</tissue>
    </source>
</reference>
<keyword evidence="2" id="KW-1185">Reference proteome</keyword>
<protein>
    <submittedName>
        <fullName evidence="1">Uncharacterized protein</fullName>
    </submittedName>
</protein>
<comment type="caution">
    <text evidence="1">The sequence shown here is derived from an EMBL/GenBank/DDBJ whole genome shotgun (WGS) entry which is preliminary data.</text>
</comment>
<evidence type="ECO:0000313" key="1">
    <source>
        <dbReference type="EMBL" id="MCI83620.1"/>
    </source>
</evidence>